<evidence type="ECO:0000259" key="3">
    <source>
        <dbReference type="PROSITE" id="PS50222"/>
    </source>
</evidence>
<keyword evidence="6" id="KW-1185">Reference proteome</keyword>
<dbReference type="PANTHER" id="PTHR43173">
    <property type="entry name" value="ABC1 FAMILY PROTEIN"/>
    <property type="match status" value="1"/>
</dbReference>
<dbReference type="SUPFAM" id="SSF143990">
    <property type="entry name" value="YbiA-like"/>
    <property type="match status" value="1"/>
</dbReference>
<dbReference type="InterPro" id="IPR011992">
    <property type="entry name" value="EF-hand-dom_pair"/>
</dbReference>
<feature type="region of interest" description="Disordered" evidence="2">
    <location>
        <begin position="134"/>
        <end position="347"/>
    </location>
</feature>
<sequence length="3035" mass="335607">MTRIVAPAPPGHQRDARSRGASNLRVRDRPASKPKRRPPRRGTSTQDPGSDTTCSDAEGCQRSRTPTDFEQNSDGEYEVFVAEGAPMPSIAQRDKYVSCRPVPGGMRLTLRRAEEQSRFLDVKGTLEELEEAVPEVDEDCLDDEPSTKPVWRWRGGTGPKRRQSVPQRGPRGEFSQAAWPYGPRRVSLERPHSAQYAKDVHRKSPYTHARPASAKAALVTPPRPPSARNTRPPGRPKPRPLRPASAPSVRPPSRPSSGHPAVCPSSARPASGPSGPARPDSARPASARPASATSSAQPDLEGNWTRPSSGISGISERPQEIPSQLRPQSAPVFKGHSKDVSHFEGDSVCSQPAGRSILFQQQDFLEKQLAENHGKLNQCFTTLMQNWVSSYQKSRLRARMACRPLFGEGSDATFTFPKTFAPVPPPLTKPKKRDLDEEMRQLEIALEGSASGEAEDDDVRPLESVKTIAAGRRGALQTPLDPGQLDLTGTIGKKISTHSQAESKVHAVRTLPYETPRGAMTPCASTVFNNLSMREPSVGGGTEGTSVSGLELSEGSNLLSPVFGMMPKRDALEKVFQRVADDGEVHKDVLCQSLELLGIRHIKQEWVVKILSTVTRFTTLSFEEYTVFVHAYIDLQSREYENAFFELDKDGSGTIEAEEIGNLLRSINVTPMEQVIVELTQEFDADNSGDIGLEEFCRLLAVINEREGFSKSEYDRANPAGLKPHVVRESLSQPWLPCNCGNAGDAVPIDEVRCDGDRMEGQNWENFTVEHELASQPDLDKEIVEKRWNQLHRKNAKLVHQHILKYRGFLTKFGQAASTKAGSLPAPWVEELRDLQDELPISNYQEVVRTIKTDLGRPLEETFRDFGQRPIASASVGQAHMAWLRSSGQKVCVKVQHHGVGSLMKTDLVTIEFIAAKMMKLHKGAPDFTDLIREWRRAAVEEVDFQLEAKNAMQAANALRRHSVDVTCPEPMLNLCSRRVLTMVFIEGWKITDLDRMPYGADREGLARNLVHAFALLVFQEGLIHGDPHPGNVFVEQVPGGDAKQVRPVLLDWGIVKRLSHEERLAAAKWIISVLAQDRQLHISSLLDLGFEFDADPDLPEFATFIEASMSQCAFLFRDSIPSSSQIHFLQQMNEHQERAENQEKDGKDGKDQSKLIGKVPGVVLFFLRGLEMLQNICGMLEVTVPFATIMLENCMPLLASRGSWSPAVALPGPPGQSVLEQKVRAKLNDLDRKGLVLGAQVAVWDRRLGTRGEFLCSAACGRLGVCQGVPISDQTVMPLMSLSAGPLLHCLLRALSHPTAQGKQVSFNTSISKIWPDFSQRGKTATIGDVLQHQAGLAKPFPSDMSIKAFCSETRMEEAIASAPLCPEDEGLCPVWGDALAALLKRIVGRKSTQDALTQTLGSMAGEITYRAPTNCHTAFAGRKPQERVTMQSIYEWLEEKVESLDSMAHNNNSSTVRRRWLSETELAVERPWMTDPMILNREALLIGHSCLAGRGLRASAKTLCRMFTADLVPAEMLAKSLEPGREVKFRTLQQWWDSVGAPQRALGGWQLFPFKTKKEEVQGYGFSDGATGSMVLRLPEVTLAILLSSCSPKTRHAGRSLLETICAELGFEVGWPAEPPSLPKRPGGAAKNLSTKSESSKAADGRRPDDLQQELAKVEAKVAKLSEVLELLLPGASEAICGVSPPSAVPQRPQRTMAGFWLSDETEGLESLLEALQVPAMMRSMASAAQRSLQIDIEGNEVQISSTTSMLGRQLEETTTRFQVGSSFSGEQALGGAFTAMASWIEDKEPQQPASLHLVKQFATEGIQLDELFFLQQDSRLALTTTLSSSQHQFEDRKVELHRQEELEAFCAELGEDLILKRQLSLPGAIKALPGGSRVTGLGPVGADAADQEGPTLTDLKKIQLPTSVFLCVEAIRSTTYFSKEGGSEGIGESVPSELLESLPPEIRTALAERQEAYQAYQSPSPSSAASPLTVMKAPSAGPKSAPKIEAARASRASFFWTALGVASWAACSALGQAGKLTTRASLYVCQAACQDPWLIVLAAVEAVLSYFNGAEAPNLCPLPSSILRPKAAEDEYVISVDRTMGQRLGLRVDKEDGEVFILEVQPGLVQEWNEANPDCQELCKSCQPLEMKLRREPPEPESPEKVKAQEAMAVNKADFREALEKRDEHKAEDKVEETSVGGDQVQAAAASSQALEKLQLPKVPEPSESSAASCGPLRRQQREHRREEAPSSSEKYRCRRDEPKALVLEDPVVGATFADPRFRQQKLGIIAFSRLDPDLCPLSQLCRAQVLSNAFDLGRAGLVLAAPCSRSSSRFRNAEAAYQATWNWPLSGLFQELGPVAAIRKVQRFGTYRDQTRGGFVNSWRAMRAVLEAKFAPNSAVAAVLLKSGDAFLLDTGEALQSDPPLEDMPENWIGLLLMIVRDKLSKSTAWTEYIQNVCDLENGKGSKASLTWQADVQFKKTFDIFTDEFGALGTDAVLGMLGYLSYEMSPEVVQKLVVSVDVDQSGTLNFSEFLFLMRKVHEREVQRLEDELRRLTRGSASDREDLLTSLLRVLGYVPEQEAIRDAAADSNISLGAIMPRRGSAQHINSSTRGSLADEAKSLRLLTVGGQVTTTQKLLTIGEAYRFLEVYRRREGFTRAEANELKGLFEKYAHESEHEKRISCLDAGRILSRLGYKSTHNEHELLFTEVDIASAGDISLPEFLKLVRKYRQKELDQIRASYLKLGIVGGAAASSCFDGRQVMKQSMNFLGMRDPTESMSIARSRTEKTPAQRMKDAEDARYGILQTAVAKRNQLRVLARQHHGFDTTEVQMLRSRFTEHDSDGSGLVQASELRTLCQDLLPEMATDPKYRPELIRLLREADTSGEGRMSFTEFLGLARDLEDGVRKEKSRKEQQALDQLPFTRAQVKGFREIFVENDLEQRDSMTFPTVASLLNTLVPLGDRRVQQLAELFQKYCQSFQSTPDMEEWTMDFPDFLKLMNAVLDVDFCGIKAKSSQIAADLERAKEKEKVRQKQCWPYLLPLCRLEEYEYAF</sequence>
<dbReference type="EMBL" id="CAMXCT030001613">
    <property type="protein sequence ID" value="CAL4778961.1"/>
    <property type="molecule type" value="Genomic_DNA"/>
</dbReference>
<dbReference type="InterPro" id="IPR012674">
    <property type="entry name" value="Calycin"/>
</dbReference>
<proteinExistence type="predicted"/>
<dbReference type="Pfam" id="PF13499">
    <property type="entry name" value="EF-hand_7"/>
    <property type="match status" value="2"/>
</dbReference>
<dbReference type="Pfam" id="PF00144">
    <property type="entry name" value="Beta-lactamase"/>
    <property type="match status" value="1"/>
</dbReference>
<dbReference type="SUPFAM" id="SSF50814">
    <property type="entry name" value="Lipocalins"/>
    <property type="match status" value="1"/>
</dbReference>
<dbReference type="PROSITE" id="PS00018">
    <property type="entry name" value="EF_HAND_1"/>
    <property type="match status" value="5"/>
</dbReference>
<feature type="compositionally biased region" description="Polar residues" evidence="2">
    <location>
        <begin position="42"/>
        <end position="55"/>
    </location>
</feature>
<feature type="region of interest" description="Disordered" evidence="2">
    <location>
        <begin position="1"/>
        <end position="75"/>
    </location>
</feature>
<dbReference type="CDD" id="cd05121">
    <property type="entry name" value="ABC1_ADCK3-like"/>
    <property type="match status" value="1"/>
</dbReference>
<dbReference type="InterPro" id="IPR018247">
    <property type="entry name" value="EF_Hand_1_Ca_BS"/>
</dbReference>
<evidence type="ECO:0000313" key="5">
    <source>
        <dbReference type="EMBL" id="CAL4778961.1"/>
    </source>
</evidence>
<dbReference type="Gene3D" id="3.40.710.10">
    <property type="entry name" value="DD-peptidase/beta-lactamase superfamily"/>
    <property type="match status" value="1"/>
</dbReference>
<name>A0A9P1CGS5_9DINO</name>
<feature type="region of interest" description="Disordered" evidence="2">
    <location>
        <begin position="1620"/>
        <end position="1653"/>
    </location>
</feature>
<dbReference type="InterPro" id="IPR012338">
    <property type="entry name" value="Beta-lactam/transpept-like"/>
</dbReference>
<accession>A0A9P1CGS5</accession>
<gene>
    <name evidence="4" type="ORF">C1SCF055_LOCUS18538</name>
</gene>
<feature type="compositionally biased region" description="Basic and acidic residues" evidence="2">
    <location>
        <begin position="1135"/>
        <end position="1154"/>
    </location>
</feature>
<dbReference type="InterPro" id="IPR001466">
    <property type="entry name" value="Beta-lactam-related"/>
</dbReference>
<feature type="compositionally biased region" description="Low complexity" evidence="2">
    <location>
        <begin position="255"/>
        <end position="298"/>
    </location>
</feature>
<dbReference type="OrthoDB" id="416983at2759"/>
<feature type="domain" description="EF-hand" evidence="3">
    <location>
        <begin position="2811"/>
        <end position="2846"/>
    </location>
</feature>
<evidence type="ECO:0000256" key="1">
    <source>
        <dbReference type="ARBA" id="ARBA00022837"/>
    </source>
</evidence>
<dbReference type="GO" id="GO:0005509">
    <property type="term" value="F:calcium ion binding"/>
    <property type="evidence" value="ECO:0007669"/>
    <property type="project" value="InterPro"/>
</dbReference>
<dbReference type="Gene3D" id="2.40.128.20">
    <property type="match status" value="1"/>
</dbReference>
<keyword evidence="1" id="KW-0106">Calcium</keyword>
<dbReference type="InterPro" id="IPR004147">
    <property type="entry name" value="ABC1_dom"/>
</dbReference>
<dbReference type="SUPFAM" id="SSF47473">
    <property type="entry name" value="EF-hand"/>
    <property type="match status" value="4"/>
</dbReference>
<feature type="compositionally biased region" description="Basic and acidic residues" evidence="2">
    <location>
        <begin position="2227"/>
        <end position="2240"/>
    </location>
</feature>
<dbReference type="SUPFAM" id="SSF56112">
    <property type="entry name" value="Protein kinase-like (PK-like)"/>
    <property type="match status" value="1"/>
</dbReference>
<feature type="region of interest" description="Disordered" evidence="2">
    <location>
        <begin position="1134"/>
        <end position="1154"/>
    </location>
</feature>
<dbReference type="InterPro" id="IPR002048">
    <property type="entry name" value="EF_hand_dom"/>
</dbReference>
<reference evidence="4" key="1">
    <citation type="submission" date="2022-10" db="EMBL/GenBank/DDBJ databases">
        <authorList>
            <person name="Chen Y."/>
            <person name="Dougan E. K."/>
            <person name="Chan C."/>
            <person name="Rhodes N."/>
            <person name="Thang M."/>
        </authorList>
    </citation>
    <scope>NUCLEOTIDE SEQUENCE</scope>
</reference>
<dbReference type="EMBL" id="CAMXCT020001613">
    <property type="protein sequence ID" value="CAL1145024.1"/>
    <property type="molecule type" value="Genomic_DNA"/>
</dbReference>
<feature type="domain" description="EF-hand" evidence="3">
    <location>
        <begin position="2852"/>
        <end position="2887"/>
    </location>
</feature>
<keyword evidence="5" id="KW-0418">Kinase</keyword>
<feature type="domain" description="EF-hand" evidence="3">
    <location>
        <begin position="635"/>
        <end position="670"/>
    </location>
</feature>
<dbReference type="SMART" id="SM00054">
    <property type="entry name" value="EFh"/>
    <property type="match status" value="6"/>
</dbReference>
<dbReference type="Gene3D" id="1.10.238.10">
    <property type="entry name" value="EF-hand"/>
    <property type="match status" value="4"/>
</dbReference>
<dbReference type="CDD" id="cd00051">
    <property type="entry name" value="EFh"/>
    <property type="match status" value="3"/>
</dbReference>
<feature type="region of interest" description="Disordered" evidence="2">
    <location>
        <begin position="2168"/>
        <end position="2240"/>
    </location>
</feature>
<evidence type="ECO:0000313" key="4">
    <source>
        <dbReference type="EMBL" id="CAI3991649.1"/>
    </source>
</evidence>
<dbReference type="InterPro" id="IPR037238">
    <property type="entry name" value="YbiA-like_sf"/>
</dbReference>
<dbReference type="InterPro" id="IPR011009">
    <property type="entry name" value="Kinase-like_dom_sf"/>
</dbReference>
<feature type="compositionally biased region" description="Acidic residues" evidence="2">
    <location>
        <begin position="134"/>
        <end position="144"/>
    </location>
</feature>
<feature type="domain" description="EF-hand" evidence="3">
    <location>
        <begin position="671"/>
        <end position="706"/>
    </location>
</feature>
<evidence type="ECO:0000313" key="6">
    <source>
        <dbReference type="Proteomes" id="UP001152797"/>
    </source>
</evidence>
<feature type="compositionally biased region" description="Basic and acidic residues" evidence="2">
    <location>
        <begin position="336"/>
        <end position="345"/>
    </location>
</feature>
<dbReference type="Proteomes" id="UP001152797">
    <property type="component" value="Unassembled WGS sequence"/>
</dbReference>
<protein>
    <submittedName>
        <fullName evidence="5">AarF domain-containing protein kinase 1</fullName>
    </submittedName>
</protein>
<keyword evidence="5" id="KW-0808">Transferase</keyword>
<dbReference type="PROSITE" id="PS50222">
    <property type="entry name" value="EF_HAND_2"/>
    <property type="match status" value="5"/>
</dbReference>
<feature type="domain" description="EF-hand" evidence="3">
    <location>
        <begin position="2492"/>
        <end position="2527"/>
    </location>
</feature>
<dbReference type="PANTHER" id="PTHR43173:SF3">
    <property type="entry name" value="ABC1 FAMILY PROTEIN"/>
    <property type="match status" value="1"/>
</dbReference>
<evidence type="ECO:0000256" key="2">
    <source>
        <dbReference type="SAM" id="MobiDB-lite"/>
    </source>
</evidence>
<feature type="compositionally biased region" description="Basic and acidic residues" evidence="2">
    <location>
        <begin position="2168"/>
        <end position="2180"/>
    </location>
</feature>
<reference evidence="5 6" key="2">
    <citation type="submission" date="2024-05" db="EMBL/GenBank/DDBJ databases">
        <authorList>
            <person name="Chen Y."/>
            <person name="Shah S."/>
            <person name="Dougan E. K."/>
            <person name="Thang M."/>
            <person name="Chan C."/>
        </authorList>
    </citation>
    <scope>NUCLEOTIDE SEQUENCE [LARGE SCALE GENOMIC DNA]</scope>
</reference>
<dbReference type="Gene3D" id="1.10.357.40">
    <property type="entry name" value="YbiA-like"/>
    <property type="match status" value="1"/>
</dbReference>
<dbReference type="SUPFAM" id="SSF56601">
    <property type="entry name" value="beta-lactamase/transpeptidase-like"/>
    <property type="match status" value="1"/>
</dbReference>
<dbReference type="EMBL" id="CAMXCT010001613">
    <property type="protein sequence ID" value="CAI3991649.1"/>
    <property type="molecule type" value="Genomic_DNA"/>
</dbReference>
<dbReference type="GO" id="GO:0016301">
    <property type="term" value="F:kinase activity"/>
    <property type="evidence" value="ECO:0007669"/>
    <property type="project" value="UniProtKB-KW"/>
</dbReference>
<dbReference type="Pfam" id="PF13833">
    <property type="entry name" value="EF-hand_8"/>
    <property type="match status" value="1"/>
</dbReference>
<organism evidence="4">
    <name type="scientific">Cladocopium goreaui</name>
    <dbReference type="NCBI Taxonomy" id="2562237"/>
    <lineage>
        <taxon>Eukaryota</taxon>
        <taxon>Sar</taxon>
        <taxon>Alveolata</taxon>
        <taxon>Dinophyceae</taxon>
        <taxon>Suessiales</taxon>
        <taxon>Symbiodiniaceae</taxon>
        <taxon>Cladocopium</taxon>
    </lineage>
</organism>
<comment type="caution">
    <text evidence="4">The sequence shown here is derived from an EMBL/GenBank/DDBJ whole genome shotgun (WGS) entry which is preliminary data.</text>
</comment>
<dbReference type="Pfam" id="PF03109">
    <property type="entry name" value="ABC1"/>
    <property type="match status" value="1"/>
</dbReference>
<dbReference type="InterPro" id="IPR051130">
    <property type="entry name" value="Mito_struct-func_regulator"/>
</dbReference>
<feature type="compositionally biased region" description="Basic and acidic residues" evidence="2">
    <location>
        <begin position="1640"/>
        <end position="1653"/>
    </location>
</feature>